<organism evidence="2 3">
    <name type="scientific">Podila minutissima</name>
    <dbReference type="NCBI Taxonomy" id="64525"/>
    <lineage>
        <taxon>Eukaryota</taxon>
        <taxon>Fungi</taxon>
        <taxon>Fungi incertae sedis</taxon>
        <taxon>Mucoromycota</taxon>
        <taxon>Mortierellomycotina</taxon>
        <taxon>Mortierellomycetes</taxon>
        <taxon>Mortierellales</taxon>
        <taxon>Mortierellaceae</taxon>
        <taxon>Podila</taxon>
    </lineage>
</organism>
<dbReference type="EMBL" id="JAAAUY010000822">
    <property type="protein sequence ID" value="KAF9326130.1"/>
    <property type="molecule type" value="Genomic_DNA"/>
</dbReference>
<name>A0A9P5SDR6_9FUNG</name>
<keyword evidence="1" id="KW-1133">Transmembrane helix</keyword>
<feature type="non-terminal residue" evidence="2">
    <location>
        <position position="1"/>
    </location>
</feature>
<gene>
    <name evidence="2" type="ORF">BG006_010422</name>
</gene>
<sequence>ERITSEFDMDGTLNDIAGYIYNETMVDTDTKGQLVAAYGDSQMLLSIIAMCMTVIVCIATTFMQHVDLREYDDTEKTVNGPAEEVEGKI</sequence>
<dbReference type="AlphaFoldDB" id="A0A9P5SDR6"/>
<evidence type="ECO:0000256" key="1">
    <source>
        <dbReference type="SAM" id="Phobius"/>
    </source>
</evidence>
<proteinExistence type="predicted"/>
<evidence type="ECO:0000313" key="3">
    <source>
        <dbReference type="Proteomes" id="UP000696485"/>
    </source>
</evidence>
<protein>
    <submittedName>
        <fullName evidence="2">Uncharacterized protein</fullName>
    </submittedName>
</protein>
<feature type="transmembrane region" description="Helical" evidence="1">
    <location>
        <begin position="43"/>
        <end position="63"/>
    </location>
</feature>
<accession>A0A9P5SDR6</accession>
<keyword evidence="3" id="KW-1185">Reference proteome</keyword>
<keyword evidence="1" id="KW-0812">Transmembrane</keyword>
<comment type="caution">
    <text evidence="2">The sequence shown here is derived from an EMBL/GenBank/DDBJ whole genome shotgun (WGS) entry which is preliminary data.</text>
</comment>
<evidence type="ECO:0000313" key="2">
    <source>
        <dbReference type="EMBL" id="KAF9326130.1"/>
    </source>
</evidence>
<dbReference type="Proteomes" id="UP000696485">
    <property type="component" value="Unassembled WGS sequence"/>
</dbReference>
<reference evidence="2" key="1">
    <citation type="journal article" date="2020" name="Fungal Divers.">
        <title>Resolving the Mortierellaceae phylogeny through synthesis of multi-gene phylogenetics and phylogenomics.</title>
        <authorList>
            <person name="Vandepol N."/>
            <person name="Liber J."/>
            <person name="Desiro A."/>
            <person name="Na H."/>
            <person name="Kennedy M."/>
            <person name="Barry K."/>
            <person name="Grigoriev I.V."/>
            <person name="Miller A.N."/>
            <person name="O'Donnell K."/>
            <person name="Stajich J.E."/>
            <person name="Bonito G."/>
        </authorList>
    </citation>
    <scope>NUCLEOTIDE SEQUENCE</scope>
    <source>
        <strain evidence="2">NVP1</strain>
    </source>
</reference>
<keyword evidence="1" id="KW-0472">Membrane</keyword>